<feature type="transmembrane region" description="Helical" evidence="10">
    <location>
        <begin position="51"/>
        <end position="73"/>
    </location>
</feature>
<evidence type="ECO:0000256" key="3">
    <source>
        <dbReference type="ARBA" id="ARBA00022449"/>
    </source>
</evidence>
<evidence type="ECO:0000313" key="12">
    <source>
        <dbReference type="EMBL" id="GBN06808.1"/>
    </source>
</evidence>
<dbReference type="PANTHER" id="PTHR10110">
    <property type="entry name" value="SODIUM/HYDROGEN EXCHANGER"/>
    <property type="match status" value="1"/>
</dbReference>
<protein>
    <submittedName>
        <fullName evidence="12">Sodium/hydrogen exchanger 8</fullName>
    </submittedName>
</protein>
<feature type="transmembrane region" description="Helical" evidence="10">
    <location>
        <begin position="116"/>
        <end position="135"/>
    </location>
</feature>
<keyword evidence="13" id="KW-1185">Reference proteome</keyword>
<evidence type="ECO:0000256" key="1">
    <source>
        <dbReference type="ARBA" id="ARBA00004127"/>
    </source>
</evidence>
<keyword evidence="3" id="KW-0050">Antiport</keyword>
<dbReference type="Pfam" id="PF00999">
    <property type="entry name" value="Na_H_Exchanger"/>
    <property type="match status" value="1"/>
</dbReference>
<keyword evidence="8 10" id="KW-0472">Membrane</keyword>
<dbReference type="Proteomes" id="UP000499080">
    <property type="component" value="Unassembled WGS sequence"/>
</dbReference>
<evidence type="ECO:0000313" key="13">
    <source>
        <dbReference type="Proteomes" id="UP000499080"/>
    </source>
</evidence>
<dbReference type="OrthoDB" id="6428185at2759"/>
<dbReference type="InterPro" id="IPR018422">
    <property type="entry name" value="Cation/H_exchanger_CPA1"/>
</dbReference>
<evidence type="ECO:0000259" key="11">
    <source>
        <dbReference type="Pfam" id="PF00999"/>
    </source>
</evidence>
<keyword evidence="5 10" id="KW-1133">Transmembrane helix</keyword>
<evidence type="ECO:0000256" key="6">
    <source>
        <dbReference type="ARBA" id="ARBA00023053"/>
    </source>
</evidence>
<accession>A0A4Y2KWX3</accession>
<feature type="domain" description="Cation/H+ exchanger transmembrane" evidence="11">
    <location>
        <begin position="2"/>
        <end position="171"/>
    </location>
</feature>
<comment type="subcellular location">
    <subcellularLocation>
        <location evidence="1">Endomembrane system</location>
        <topology evidence="1">Multi-pass membrane protein</topology>
    </subcellularLocation>
</comment>
<dbReference type="GO" id="GO:0098719">
    <property type="term" value="P:sodium ion import across plasma membrane"/>
    <property type="evidence" value="ECO:0007669"/>
    <property type="project" value="TreeGrafter"/>
</dbReference>
<name>A0A4Y2KWX3_ARAVE</name>
<reference evidence="12 13" key="1">
    <citation type="journal article" date="2019" name="Sci. Rep.">
        <title>Orb-weaving spider Araneus ventricosus genome elucidates the spidroin gene catalogue.</title>
        <authorList>
            <person name="Kono N."/>
            <person name="Nakamura H."/>
            <person name="Ohtoshi R."/>
            <person name="Moran D.A.P."/>
            <person name="Shinohara A."/>
            <person name="Yoshida Y."/>
            <person name="Fujiwara M."/>
            <person name="Mori M."/>
            <person name="Tomita M."/>
            <person name="Arakawa K."/>
        </authorList>
    </citation>
    <scope>NUCLEOTIDE SEQUENCE [LARGE SCALE GENOMIC DNA]</scope>
</reference>
<evidence type="ECO:0000256" key="5">
    <source>
        <dbReference type="ARBA" id="ARBA00022989"/>
    </source>
</evidence>
<evidence type="ECO:0000256" key="7">
    <source>
        <dbReference type="ARBA" id="ARBA00023065"/>
    </source>
</evidence>
<keyword evidence="9" id="KW-0739">Sodium transport</keyword>
<keyword evidence="4 10" id="KW-0812">Transmembrane</keyword>
<feature type="transmembrane region" description="Helical" evidence="10">
    <location>
        <begin position="79"/>
        <end position="104"/>
    </location>
</feature>
<evidence type="ECO:0000256" key="8">
    <source>
        <dbReference type="ARBA" id="ARBA00023136"/>
    </source>
</evidence>
<keyword evidence="7" id="KW-0406">Ion transport</keyword>
<dbReference type="GO" id="GO:0005886">
    <property type="term" value="C:plasma membrane"/>
    <property type="evidence" value="ECO:0007669"/>
    <property type="project" value="TreeGrafter"/>
</dbReference>
<dbReference type="GO" id="GO:0015386">
    <property type="term" value="F:potassium:proton antiporter activity"/>
    <property type="evidence" value="ECO:0007669"/>
    <property type="project" value="TreeGrafter"/>
</dbReference>
<dbReference type="EMBL" id="BGPR01005101">
    <property type="protein sequence ID" value="GBN06808.1"/>
    <property type="molecule type" value="Genomic_DNA"/>
</dbReference>
<dbReference type="GO" id="GO:0051453">
    <property type="term" value="P:regulation of intracellular pH"/>
    <property type="evidence" value="ECO:0007669"/>
    <property type="project" value="TreeGrafter"/>
</dbReference>
<evidence type="ECO:0000256" key="9">
    <source>
        <dbReference type="ARBA" id="ARBA00023201"/>
    </source>
</evidence>
<evidence type="ECO:0000256" key="10">
    <source>
        <dbReference type="SAM" id="Phobius"/>
    </source>
</evidence>
<comment type="caution">
    <text evidence="12">The sequence shown here is derived from an EMBL/GenBank/DDBJ whole genome shotgun (WGS) entry which is preliminary data.</text>
</comment>
<evidence type="ECO:0000256" key="4">
    <source>
        <dbReference type="ARBA" id="ARBA00022692"/>
    </source>
</evidence>
<feature type="transmembrane region" description="Helical" evidence="10">
    <location>
        <begin position="147"/>
        <end position="170"/>
    </location>
</feature>
<feature type="transmembrane region" description="Helical" evidence="10">
    <location>
        <begin position="6"/>
        <end position="30"/>
    </location>
</feature>
<dbReference type="InterPro" id="IPR006153">
    <property type="entry name" value="Cation/H_exchanger_TM"/>
</dbReference>
<dbReference type="AlphaFoldDB" id="A0A4Y2KWX3"/>
<gene>
    <name evidence="12" type="primary">SLC9A8_1</name>
    <name evidence="12" type="ORF">AVEN_100012_1</name>
</gene>
<keyword evidence="6" id="KW-0915">Sodium</keyword>
<dbReference type="GO" id="GO:0012505">
    <property type="term" value="C:endomembrane system"/>
    <property type="evidence" value="ECO:0007669"/>
    <property type="project" value="UniProtKB-SubCell"/>
</dbReference>
<dbReference type="GO" id="GO:0015385">
    <property type="term" value="F:sodium:proton antiporter activity"/>
    <property type="evidence" value="ECO:0007669"/>
    <property type="project" value="InterPro"/>
</dbReference>
<keyword evidence="2" id="KW-0813">Transport</keyword>
<dbReference type="PANTHER" id="PTHR10110:SF191">
    <property type="entry name" value="SODIUM_HYDROGEN EXCHANGER 8"/>
    <property type="match status" value="1"/>
</dbReference>
<organism evidence="12 13">
    <name type="scientific">Araneus ventricosus</name>
    <name type="common">Orbweaver spider</name>
    <name type="synonym">Epeira ventricosa</name>
    <dbReference type="NCBI Taxonomy" id="182803"/>
    <lineage>
        <taxon>Eukaryota</taxon>
        <taxon>Metazoa</taxon>
        <taxon>Ecdysozoa</taxon>
        <taxon>Arthropoda</taxon>
        <taxon>Chelicerata</taxon>
        <taxon>Arachnida</taxon>
        <taxon>Araneae</taxon>
        <taxon>Araneomorphae</taxon>
        <taxon>Entelegynae</taxon>
        <taxon>Araneoidea</taxon>
        <taxon>Araneidae</taxon>
        <taxon>Araneus</taxon>
    </lineage>
</organism>
<proteinExistence type="predicted"/>
<sequence length="270" mass="31129">MILIFIYFPYCVAEVLQLSGILAILFNGIVMSHYTHLNLSPFVQRTMQVTLRSIAFISETCVFAYLGLSIFSFRITLDFSFIFVTLMLCLIARAINVFPLSISVNFFREHAITPKMMFIMWFSAIRGAVAFALALRFDFEEEKRNVIITTTLVIVLITTIVFGGSTMPLLKCLQKRESRAERKKREDCQSEICLIKTEKLGETIDADEAEEMDLLTPQNWFVKFDTNHLKPFFTRRANSKMGSECGSKFSQDFEIDWYKNEKSHSGEESF</sequence>
<evidence type="ECO:0000256" key="2">
    <source>
        <dbReference type="ARBA" id="ARBA00022448"/>
    </source>
</evidence>